<evidence type="ECO:0000259" key="1">
    <source>
        <dbReference type="Pfam" id="PF13468"/>
    </source>
</evidence>
<dbReference type="AlphaFoldDB" id="A0A7L5BEJ7"/>
<evidence type="ECO:0000313" key="3">
    <source>
        <dbReference type="Proteomes" id="UP000464865"/>
    </source>
</evidence>
<keyword evidence="3" id="KW-1185">Reference proteome</keyword>
<gene>
    <name evidence="2" type="ORF">G3A56_03960</name>
</gene>
<evidence type="ECO:0000313" key="2">
    <source>
        <dbReference type="EMBL" id="QIB37252.1"/>
    </source>
</evidence>
<dbReference type="InterPro" id="IPR025870">
    <property type="entry name" value="Glyoxalase-like_dom"/>
</dbReference>
<dbReference type="KEGG" id="roy:G3A56_03960"/>
<dbReference type="RefSeq" id="WP_082184196.1">
    <property type="nucleotide sequence ID" value="NZ_CP048632.1"/>
</dbReference>
<name>A0A7L5BEJ7_9HYPH</name>
<dbReference type="Pfam" id="PF13468">
    <property type="entry name" value="Glyoxalase_3"/>
    <property type="match status" value="1"/>
</dbReference>
<sequence length="293" mass="30598">MTKPASVDHLVLPVQALGIAEKRLGALGFTVAPEALHPFGTLNACVFFADGTYLEPLAIANPAKYNASVEKGDVFTGRDQAFRQRDRQEGFSALVARTDDAFGDHDRFAISGLSAGDVFEFSRPLRMPDGSQGEAAFRLAFAASGSAEDFFLFSCQRLQALPGDRTALERHANGVSGLSEIVLFSGGDAKAARLIETVFGCEGTISPDGDMVFVTGNARIRLTGKPAFGGHAVSASDWSDGGLRGAGIVFLSHDLAVTEAVLAANGVSCAKAGGRLVVPAAPGQGVTFAFEEK</sequence>
<dbReference type="EMBL" id="CP048632">
    <property type="protein sequence ID" value="QIB37252.1"/>
    <property type="molecule type" value="Genomic_DNA"/>
</dbReference>
<proteinExistence type="predicted"/>
<dbReference type="Proteomes" id="UP000464865">
    <property type="component" value="Chromosome M15-11"/>
</dbReference>
<organism evidence="2 3">
    <name type="scientific">Rhizobium oryzihabitans</name>
    <dbReference type="NCBI Taxonomy" id="2267833"/>
    <lineage>
        <taxon>Bacteria</taxon>
        <taxon>Pseudomonadati</taxon>
        <taxon>Pseudomonadota</taxon>
        <taxon>Alphaproteobacteria</taxon>
        <taxon>Hyphomicrobiales</taxon>
        <taxon>Rhizobiaceae</taxon>
        <taxon>Rhizobium/Agrobacterium group</taxon>
        <taxon>Rhizobium</taxon>
    </lineage>
</organism>
<dbReference type="Gene3D" id="3.10.180.10">
    <property type="entry name" value="2,3-Dihydroxybiphenyl 1,2-Dioxygenase, domain 1"/>
    <property type="match status" value="1"/>
</dbReference>
<reference evidence="2 3" key="1">
    <citation type="submission" date="2020-02" db="EMBL/GenBank/DDBJ databases">
        <title>Plant-Promoting Endophytic Bacterium Rhizobium oryzihabitans sp. nov., Isolated from the Root of Rice.</title>
        <authorList>
            <person name="zhao J."/>
            <person name="Zhang G."/>
        </authorList>
    </citation>
    <scope>NUCLEOTIDE SEQUENCE [LARGE SCALE GENOMIC DNA]</scope>
    <source>
        <strain evidence="2 3">M15</strain>
    </source>
</reference>
<dbReference type="InterPro" id="IPR029068">
    <property type="entry name" value="Glyas_Bleomycin-R_OHBP_Dase"/>
</dbReference>
<feature type="domain" description="Glyoxalase-like" evidence="1">
    <location>
        <begin position="7"/>
        <end position="197"/>
    </location>
</feature>
<protein>
    <submittedName>
        <fullName evidence="2">VOC family protein</fullName>
    </submittedName>
</protein>
<accession>A0A7L5BEJ7</accession>